<dbReference type="PANTHER" id="PTHR19303">
    <property type="entry name" value="TRANSPOSON"/>
    <property type="match status" value="1"/>
</dbReference>
<dbReference type="GO" id="GO:0003677">
    <property type="term" value="F:DNA binding"/>
    <property type="evidence" value="ECO:0007669"/>
    <property type="project" value="UniProtKB-KW"/>
</dbReference>
<dbReference type="GO" id="GO:0005634">
    <property type="term" value="C:nucleus"/>
    <property type="evidence" value="ECO:0007669"/>
    <property type="project" value="TreeGrafter"/>
</dbReference>
<dbReference type="PROSITE" id="PS51253">
    <property type="entry name" value="HTH_CENPB"/>
    <property type="match status" value="1"/>
</dbReference>
<accession>A0AAV7KTL7</accession>
<dbReference type="InterPro" id="IPR009057">
    <property type="entry name" value="Homeodomain-like_sf"/>
</dbReference>
<dbReference type="Proteomes" id="UP001165289">
    <property type="component" value="Unassembled WGS sequence"/>
</dbReference>
<keyword evidence="4" id="KW-1185">Reference proteome</keyword>
<dbReference type="Pfam" id="PF03221">
    <property type="entry name" value="HTH_Tnp_Tc5"/>
    <property type="match status" value="1"/>
</dbReference>
<dbReference type="Pfam" id="PF03184">
    <property type="entry name" value="DDE_1"/>
    <property type="match status" value="1"/>
</dbReference>
<dbReference type="AlphaFoldDB" id="A0AAV7KTL7"/>
<keyword evidence="1" id="KW-0238">DNA-binding</keyword>
<evidence type="ECO:0000313" key="3">
    <source>
        <dbReference type="EMBL" id="KAI6661871.1"/>
    </source>
</evidence>
<evidence type="ECO:0000256" key="1">
    <source>
        <dbReference type="ARBA" id="ARBA00023125"/>
    </source>
</evidence>
<comment type="caution">
    <text evidence="3">The sequence shown here is derived from an EMBL/GenBank/DDBJ whole genome shotgun (WGS) entry which is preliminary data.</text>
</comment>
<organism evidence="3 4">
    <name type="scientific">Oopsacas minuta</name>
    <dbReference type="NCBI Taxonomy" id="111878"/>
    <lineage>
        <taxon>Eukaryota</taxon>
        <taxon>Metazoa</taxon>
        <taxon>Porifera</taxon>
        <taxon>Hexactinellida</taxon>
        <taxon>Hexasterophora</taxon>
        <taxon>Lyssacinosida</taxon>
        <taxon>Leucopsacidae</taxon>
        <taxon>Oopsacas</taxon>
    </lineage>
</organism>
<dbReference type="EMBL" id="JAKMXF010000004">
    <property type="protein sequence ID" value="KAI6661871.1"/>
    <property type="molecule type" value="Genomic_DNA"/>
</dbReference>
<dbReference type="Gene3D" id="1.10.10.60">
    <property type="entry name" value="Homeodomain-like"/>
    <property type="match status" value="1"/>
</dbReference>
<reference evidence="3 4" key="1">
    <citation type="journal article" date="2023" name="BMC Biol.">
        <title>The compact genome of the sponge Oopsacas minuta (Hexactinellida) is lacking key metazoan core genes.</title>
        <authorList>
            <person name="Santini S."/>
            <person name="Schenkelaars Q."/>
            <person name="Jourda C."/>
            <person name="Duchesne M."/>
            <person name="Belahbib H."/>
            <person name="Rocher C."/>
            <person name="Selva M."/>
            <person name="Riesgo A."/>
            <person name="Vervoort M."/>
            <person name="Leys S.P."/>
            <person name="Kodjabachian L."/>
            <person name="Le Bivic A."/>
            <person name="Borchiellini C."/>
            <person name="Claverie J.M."/>
            <person name="Renard E."/>
        </authorList>
    </citation>
    <scope>NUCLEOTIDE SEQUENCE [LARGE SCALE GENOMIC DNA]</scope>
    <source>
        <strain evidence="3">SPO-2</strain>
    </source>
</reference>
<dbReference type="PANTHER" id="PTHR19303:SF73">
    <property type="entry name" value="PROTEIN PDC2"/>
    <property type="match status" value="1"/>
</dbReference>
<gene>
    <name evidence="3" type="ORF">LOD99_9754</name>
</gene>
<evidence type="ECO:0000259" key="2">
    <source>
        <dbReference type="PROSITE" id="PS51253"/>
    </source>
</evidence>
<proteinExistence type="predicted"/>
<dbReference type="SUPFAM" id="SSF46689">
    <property type="entry name" value="Homeodomain-like"/>
    <property type="match status" value="1"/>
</dbReference>
<sequence>MATACASSKKRKHQAVSLELKLNIIAELQKGKSQRLVSDILHVSRSTKRCIIRQVHFPELDTACHIWFLQQRSKGAPISGPLLQEKSLQLFPKIYPQSDLGEFCASSGWLQKFCHRHGIRSATLQGEALSADISAVDPYRKELLSVIEKGGYTRDHIFNADETGLWWKLMPSKSLVSGGEINFKNFKQSKDRVTLLACANASGSCKIPLAFIHKSARPRCFKNTNMECLPVSYFVQKKSWMDAKVFQLWFQLKFLPFVKQFCKKVSIDYKALLLLDNAPAHPSVEKLNSEDGRVVAMFLPANTTSIIQPMDQGILEAMKRRYKKCLLRHLILEEHTLELSIPEILKLVTIRDAVYWAAQSWDDATRESLSAGWNKLLPLSDCSLEAVDSTSSPNNELGEFTDMFLEMGSSEIDENWQRPQEWLDEDDDPGYQLLDDEEIISEVLATNTDVEEDTTHPRPCVTPAQACEALETVLEWLESQGDTQIEHLLLVKKWRNRAAENE</sequence>
<protein>
    <submittedName>
        <fullName evidence="3">Jerky protein homolog-like</fullName>
    </submittedName>
</protein>
<dbReference type="InterPro" id="IPR004875">
    <property type="entry name" value="DDE_SF_endonuclease_dom"/>
</dbReference>
<evidence type="ECO:0000313" key="4">
    <source>
        <dbReference type="Proteomes" id="UP001165289"/>
    </source>
</evidence>
<dbReference type="InterPro" id="IPR050863">
    <property type="entry name" value="CenT-Element_Derived"/>
</dbReference>
<dbReference type="InterPro" id="IPR006600">
    <property type="entry name" value="HTH_CenpB_DNA-bd_dom"/>
</dbReference>
<feature type="domain" description="HTH CENPB-type" evidence="2">
    <location>
        <begin position="48"/>
        <end position="123"/>
    </location>
</feature>
<dbReference type="SMART" id="SM00674">
    <property type="entry name" value="CENPB"/>
    <property type="match status" value="1"/>
</dbReference>
<name>A0AAV7KTL7_9METZ</name>